<reference evidence="1 2" key="1">
    <citation type="submission" date="2016-10" db="EMBL/GenBank/DDBJ databases">
        <title>Draft Genome sequence of Alkanindiges sp. strain H1.</title>
        <authorList>
            <person name="Subhash Y."/>
            <person name="Lee S."/>
        </authorList>
    </citation>
    <scope>NUCLEOTIDE SEQUENCE [LARGE SCALE GENOMIC DNA]</scope>
    <source>
        <strain evidence="1 2">H1</strain>
    </source>
</reference>
<keyword evidence="2" id="KW-1185">Reference proteome</keyword>
<organism evidence="1 2">
    <name type="scientific">Alkanindiges hydrocarboniclasticus</name>
    <dbReference type="NCBI Taxonomy" id="1907941"/>
    <lineage>
        <taxon>Bacteria</taxon>
        <taxon>Pseudomonadati</taxon>
        <taxon>Pseudomonadota</taxon>
        <taxon>Gammaproteobacteria</taxon>
        <taxon>Moraxellales</taxon>
        <taxon>Moraxellaceae</taxon>
        <taxon>Alkanindiges</taxon>
    </lineage>
</organism>
<evidence type="ECO:0000313" key="1">
    <source>
        <dbReference type="EMBL" id="ONG38559.1"/>
    </source>
</evidence>
<accession>A0A1S8CU17</accession>
<name>A0A1S8CU17_9GAMM</name>
<comment type="caution">
    <text evidence="1">The sequence shown here is derived from an EMBL/GenBank/DDBJ whole genome shotgun (WGS) entry which is preliminary data.</text>
</comment>
<gene>
    <name evidence="1" type="ORF">BKE30_12130</name>
</gene>
<proteinExistence type="predicted"/>
<evidence type="ECO:0008006" key="3">
    <source>
        <dbReference type="Google" id="ProtNLM"/>
    </source>
</evidence>
<evidence type="ECO:0000313" key="2">
    <source>
        <dbReference type="Proteomes" id="UP000192132"/>
    </source>
</evidence>
<dbReference type="Proteomes" id="UP000192132">
    <property type="component" value="Unassembled WGS sequence"/>
</dbReference>
<dbReference type="STRING" id="1907941.BKE30_12130"/>
<protein>
    <recommendedName>
        <fullName evidence="3">Tetratricopeptide repeat protein</fullName>
    </recommendedName>
</protein>
<dbReference type="EMBL" id="MLCN01000031">
    <property type="protein sequence ID" value="ONG38559.1"/>
    <property type="molecule type" value="Genomic_DNA"/>
</dbReference>
<dbReference type="AlphaFoldDB" id="A0A1S8CU17"/>
<sequence length="209" mass="23949">MYDALNLIDQEKYEDAKNILLKEEKNITEISKLCTIYNSMLEISSATNNNSDGAKYSELLKKCYTEGSNPYVFLEARVLYFKGNYDKTDRILNKLSKKISNELSEGDRTEIHDFMDKNILSSIYILKASILLINNEPEKVKKEVIYLAEQAYAVKKLADTNTFLAAIYHLYGDTNHSKSLIENSNDKTRQSHAFEAVLKSIKQKIDLVP</sequence>